<keyword evidence="2" id="KW-0812">Transmembrane</keyword>
<evidence type="ECO:0000256" key="1">
    <source>
        <dbReference type="SAM" id="MobiDB-lite"/>
    </source>
</evidence>
<evidence type="ECO:0000313" key="4">
    <source>
        <dbReference type="Proteomes" id="UP000054928"/>
    </source>
</evidence>
<keyword evidence="2" id="KW-0472">Membrane</keyword>
<dbReference type="GeneID" id="36409670"/>
<accession>A0A0P1AME4</accession>
<feature type="compositionally biased region" description="Basic and acidic residues" evidence="1">
    <location>
        <begin position="89"/>
        <end position="100"/>
    </location>
</feature>
<keyword evidence="4" id="KW-1185">Reference proteome</keyword>
<protein>
    <submittedName>
        <fullName evidence="3">Uncharacterized protein</fullName>
    </submittedName>
</protein>
<dbReference type="RefSeq" id="XP_024578701.1">
    <property type="nucleotide sequence ID" value="XM_024728200.2"/>
</dbReference>
<feature type="region of interest" description="Disordered" evidence="1">
    <location>
        <begin position="85"/>
        <end position="148"/>
    </location>
</feature>
<evidence type="ECO:0000256" key="2">
    <source>
        <dbReference type="SAM" id="Phobius"/>
    </source>
</evidence>
<organism evidence="3 4">
    <name type="scientific">Plasmopara halstedii</name>
    <name type="common">Downy mildew of sunflower</name>
    <dbReference type="NCBI Taxonomy" id="4781"/>
    <lineage>
        <taxon>Eukaryota</taxon>
        <taxon>Sar</taxon>
        <taxon>Stramenopiles</taxon>
        <taxon>Oomycota</taxon>
        <taxon>Peronosporomycetes</taxon>
        <taxon>Peronosporales</taxon>
        <taxon>Peronosporaceae</taxon>
        <taxon>Plasmopara</taxon>
    </lineage>
</organism>
<dbReference type="Proteomes" id="UP000054928">
    <property type="component" value="Unassembled WGS sequence"/>
</dbReference>
<name>A0A0P1AME4_PLAHL</name>
<proteinExistence type="predicted"/>
<reference evidence="4" key="1">
    <citation type="submission" date="2014-09" db="EMBL/GenBank/DDBJ databases">
        <authorList>
            <person name="Sharma Rahul"/>
            <person name="Thines Marco"/>
        </authorList>
    </citation>
    <scope>NUCLEOTIDE SEQUENCE [LARGE SCALE GENOMIC DNA]</scope>
</reference>
<sequence length="160" mass="17968">MPQIPNITPHKTWFLAQTVGYITQILVEEVSSKKLIFDFAPKMIKYRVYKVFLVTLAVLLASNGFAIALHKNITPTETARTLSSLDGVESSKDNHLRQIEENSPDDDERKRKLPVGGGPWVVGGTSAGNHIEASSGHEKKKTKHRKNKAYHMVKRFWNSG</sequence>
<evidence type="ECO:0000313" key="3">
    <source>
        <dbReference type="EMBL" id="CEG42332.1"/>
    </source>
</evidence>
<dbReference type="EMBL" id="CCYD01000610">
    <property type="protein sequence ID" value="CEG42332.1"/>
    <property type="molecule type" value="Genomic_DNA"/>
</dbReference>
<feature type="compositionally biased region" description="Basic residues" evidence="1">
    <location>
        <begin position="138"/>
        <end position="148"/>
    </location>
</feature>
<keyword evidence="2" id="KW-1133">Transmembrane helix</keyword>
<feature type="transmembrane region" description="Helical" evidence="2">
    <location>
        <begin position="51"/>
        <end position="70"/>
    </location>
</feature>
<dbReference type="AlphaFoldDB" id="A0A0P1AME4"/>